<dbReference type="GO" id="GO:0032259">
    <property type="term" value="P:methylation"/>
    <property type="evidence" value="ECO:0007669"/>
    <property type="project" value="UniProtKB-KW"/>
</dbReference>
<evidence type="ECO:0000256" key="5">
    <source>
        <dbReference type="ARBA" id="ARBA00023098"/>
    </source>
</evidence>
<dbReference type="EMBL" id="CP036313">
    <property type="protein sequence ID" value="QBH13917.1"/>
    <property type="molecule type" value="Genomic_DNA"/>
</dbReference>
<evidence type="ECO:0000256" key="4">
    <source>
        <dbReference type="ARBA" id="ARBA00022691"/>
    </source>
</evidence>
<dbReference type="EC" id="2.1.1.79" evidence="8"/>
<dbReference type="EMBL" id="QLNI01000018">
    <property type="protein sequence ID" value="RAM02149.1"/>
    <property type="molecule type" value="Genomic_DNA"/>
</dbReference>
<dbReference type="RefSeq" id="WP_111956319.1">
    <property type="nucleotide sequence ID" value="NZ_CP036313.1"/>
</dbReference>
<evidence type="ECO:0000256" key="2">
    <source>
        <dbReference type="ARBA" id="ARBA00022603"/>
    </source>
</evidence>
<dbReference type="AlphaFoldDB" id="A0A328FCY7"/>
<keyword evidence="2 8" id="KW-0489">Methyltransferase</keyword>
<dbReference type="CDD" id="cd02440">
    <property type="entry name" value="AdoMet_MTases"/>
    <property type="match status" value="1"/>
</dbReference>
<reference evidence="7 10" key="2">
    <citation type="submission" date="2019-02" db="EMBL/GenBank/DDBJ databases">
        <title>Complete genome sequence of Desulfobacter hydrogenophilus AcRS1.</title>
        <authorList>
            <person name="Marietou A."/>
            <person name="Lund M.B."/>
            <person name="Marshall I.P.G."/>
            <person name="Schreiber L."/>
            <person name="Jorgensen B."/>
        </authorList>
    </citation>
    <scope>NUCLEOTIDE SEQUENCE [LARGE SCALE GENOMIC DNA]</scope>
    <source>
        <strain evidence="7 10">AcRS1</strain>
    </source>
</reference>
<dbReference type="GO" id="GO:0008825">
    <property type="term" value="F:cyclopropane-fatty-acyl-phospholipid synthase activity"/>
    <property type="evidence" value="ECO:0007669"/>
    <property type="project" value="UniProtKB-EC"/>
</dbReference>
<dbReference type="PIRSF" id="PIRSF003085">
    <property type="entry name" value="CMAS"/>
    <property type="match status" value="1"/>
</dbReference>
<dbReference type="GO" id="GO:0008610">
    <property type="term" value="P:lipid biosynthetic process"/>
    <property type="evidence" value="ECO:0007669"/>
    <property type="project" value="InterPro"/>
</dbReference>
<dbReference type="Proteomes" id="UP000248798">
    <property type="component" value="Unassembled WGS sequence"/>
</dbReference>
<gene>
    <name evidence="8" type="ORF">DO021_10245</name>
    <name evidence="7" type="ORF">EYB58_13880</name>
</gene>
<dbReference type="NCBIfam" id="NF008686">
    <property type="entry name" value="PRK11705.1"/>
    <property type="match status" value="1"/>
</dbReference>
<comment type="similarity">
    <text evidence="1">Belongs to the CFA/CMAS family.</text>
</comment>
<proteinExistence type="inferred from homology"/>
<keyword evidence="5" id="KW-0443">Lipid metabolism</keyword>
<dbReference type="PANTHER" id="PTHR43667:SF1">
    <property type="entry name" value="CYCLOPROPANE-FATTY-ACYL-PHOSPHOLIPID SYNTHASE"/>
    <property type="match status" value="1"/>
</dbReference>
<evidence type="ECO:0000256" key="1">
    <source>
        <dbReference type="ARBA" id="ARBA00010815"/>
    </source>
</evidence>
<evidence type="ECO:0000313" key="7">
    <source>
        <dbReference type="EMBL" id="QBH13917.1"/>
    </source>
</evidence>
<organism evidence="8 9">
    <name type="scientific">Desulfobacter hydrogenophilus</name>
    <dbReference type="NCBI Taxonomy" id="2291"/>
    <lineage>
        <taxon>Bacteria</taxon>
        <taxon>Pseudomonadati</taxon>
        <taxon>Thermodesulfobacteriota</taxon>
        <taxon>Desulfobacteria</taxon>
        <taxon>Desulfobacterales</taxon>
        <taxon>Desulfobacteraceae</taxon>
        <taxon>Desulfobacter</taxon>
    </lineage>
</organism>
<protein>
    <submittedName>
        <fullName evidence="8">Cyclopropane fatty acyl phospholipid synthase</fullName>
        <ecNumber evidence="8">2.1.1.79</ecNumber>
    </submittedName>
</protein>
<keyword evidence="10" id="KW-1185">Reference proteome</keyword>
<keyword evidence="3 8" id="KW-0808">Transferase</keyword>
<dbReference type="Proteomes" id="UP000293902">
    <property type="component" value="Chromosome"/>
</dbReference>
<evidence type="ECO:0000313" key="9">
    <source>
        <dbReference type="Proteomes" id="UP000248798"/>
    </source>
</evidence>
<dbReference type="InterPro" id="IPR029063">
    <property type="entry name" value="SAM-dependent_MTases_sf"/>
</dbReference>
<name>A0A328FCY7_9BACT</name>
<dbReference type="SUPFAM" id="SSF53335">
    <property type="entry name" value="S-adenosyl-L-methionine-dependent methyltransferases"/>
    <property type="match status" value="1"/>
</dbReference>
<dbReference type="OrthoDB" id="9782855at2"/>
<evidence type="ECO:0000313" key="10">
    <source>
        <dbReference type="Proteomes" id="UP000293902"/>
    </source>
</evidence>
<dbReference type="PANTHER" id="PTHR43667">
    <property type="entry name" value="CYCLOPROPANE-FATTY-ACYL-PHOSPHOLIPID SYNTHASE"/>
    <property type="match status" value="1"/>
</dbReference>
<accession>A0A328FCY7</accession>
<reference evidence="8 9" key="1">
    <citation type="submission" date="2018-06" db="EMBL/GenBank/DDBJ databases">
        <title>Complete Genome Sequence of Desulfobacter hydrogenophilus (DSM3380).</title>
        <authorList>
            <person name="Marietou A."/>
            <person name="Schreiber L."/>
            <person name="Marshall I."/>
            <person name="Jorgensen B."/>
        </authorList>
    </citation>
    <scope>NUCLEOTIDE SEQUENCE [LARGE SCALE GENOMIC DNA]</scope>
    <source>
        <strain evidence="8 9">DSM 3380</strain>
    </source>
</reference>
<feature type="active site" evidence="6">
    <location>
        <position position="345"/>
    </location>
</feature>
<dbReference type="InterPro" id="IPR003333">
    <property type="entry name" value="CMAS"/>
</dbReference>
<dbReference type="Pfam" id="PF02353">
    <property type="entry name" value="CMAS"/>
    <property type="match status" value="1"/>
</dbReference>
<evidence type="ECO:0000313" key="8">
    <source>
        <dbReference type="EMBL" id="RAM02149.1"/>
    </source>
</evidence>
<evidence type="ECO:0000256" key="3">
    <source>
        <dbReference type="ARBA" id="ARBA00022679"/>
    </source>
</evidence>
<dbReference type="Gene3D" id="3.40.50.150">
    <property type="entry name" value="Vaccinia Virus protein VP39"/>
    <property type="match status" value="1"/>
</dbReference>
<evidence type="ECO:0000256" key="6">
    <source>
        <dbReference type="PIRSR" id="PIRSR003085-1"/>
    </source>
</evidence>
<sequence>MKGEKAKQFINNILTPMDIRINGNRPWDIQIKNPKFYQRVLSGGSLALGESYMDGWWDCNALDEFFKRLLEYRIDKKAKSLKPTILWAVFKARFMNLQRGARAFIIGRQHYDTGNALFKVMLDKGLNYSCGYWHNARNLDEAQTRKLDLICRKIGLKQGMTVLDIGCGWGGFAKYAAETYGVKVKGVTVSNEQAGYARERCKSLDVTIELADYRDLNEKFDRIVSIGMFEHVGWKNYKTFMAVVHRCLKDDGLFLLHTIAGNTPSRDTDPWIGTYIFPNSMLPSASQISRAAEGLFILEDLHSLGRYYDRTLMAWYDNFTQNWDRLKDQYDMRFFRMWSYYLLSCAASFRSRRNQLWQIVFSKQGIDRVFRSEGELFIQP</sequence>
<dbReference type="InterPro" id="IPR050723">
    <property type="entry name" value="CFA/CMAS"/>
</dbReference>
<keyword evidence="4" id="KW-0949">S-adenosyl-L-methionine</keyword>